<gene>
    <name evidence="1" type="ORF">NCTC1542_06969</name>
</gene>
<evidence type="ECO:0000313" key="1">
    <source>
        <dbReference type="EMBL" id="SUA31614.1"/>
    </source>
</evidence>
<name>A0A378WEW2_MYCFO</name>
<organism evidence="1 2">
    <name type="scientific">Mycolicibacterium fortuitum</name>
    <name type="common">Mycobacterium fortuitum</name>
    <dbReference type="NCBI Taxonomy" id="1766"/>
    <lineage>
        <taxon>Bacteria</taxon>
        <taxon>Bacillati</taxon>
        <taxon>Actinomycetota</taxon>
        <taxon>Actinomycetes</taxon>
        <taxon>Mycobacteriales</taxon>
        <taxon>Mycobacteriaceae</taxon>
        <taxon>Mycolicibacterium</taxon>
    </lineage>
</organism>
<accession>A0A378WEW2</accession>
<protein>
    <submittedName>
        <fullName evidence="1">Uncharacterized protein</fullName>
    </submittedName>
</protein>
<reference evidence="1 2" key="1">
    <citation type="submission" date="2018-06" db="EMBL/GenBank/DDBJ databases">
        <authorList>
            <consortium name="Pathogen Informatics"/>
            <person name="Doyle S."/>
        </authorList>
    </citation>
    <scope>NUCLEOTIDE SEQUENCE [LARGE SCALE GENOMIC DNA]</scope>
    <source>
        <strain evidence="1 2">NCTC1542</strain>
    </source>
</reference>
<evidence type="ECO:0000313" key="2">
    <source>
        <dbReference type="Proteomes" id="UP000255389"/>
    </source>
</evidence>
<proteinExistence type="predicted"/>
<dbReference type="AlphaFoldDB" id="A0A378WEW2"/>
<sequence>MGWWNTTAEGASFAFDSELMWGDGPADVMDNALRKIVEEFREAWNRPPTMEELTAGLRFSAPTLLAETQENEAS</sequence>
<dbReference type="EMBL" id="UGQY01000006">
    <property type="protein sequence ID" value="SUA31614.1"/>
    <property type="molecule type" value="Genomic_DNA"/>
</dbReference>
<dbReference type="Proteomes" id="UP000255389">
    <property type="component" value="Unassembled WGS sequence"/>
</dbReference>